<accession>A0AAV6FQF7</accession>
<dbReference type="InterPro" id="IPR000473">
    <property type="entry name" value="Ribosomal_bL36"/>
</dbReference>
<dbReference type="GO" id="GO:0006412">
    <property type="term" value="P:translation"/>
    <property type="evidence" value="ECO:0007669"/>
    <property type="project" value="InterPro"/>
</dbReference>
<evidence type="ECO:0000256" key="6">
    <source>
        <dbReference type="ARBA" id="ARBA00023274"/>
    </source>
</evidence>
<dbReference type="NCBIfam" id="TIGR01022">
    <property type="entry name" value="rpmJ_bact"/>
    <property type="match status" value="1"/>
</dbReference>
<name>A0AAV6FQF7_9TELE</name>
<organism evidence="8 9">
    <name type="scientific">Alosa alosa</name>
    <name type="common">allis shad</name>
    <dbReference type="NCBI Taxonomy" id="278164"/>
    <lineage>
        <taxon>Eukaryota</taxon>
        <taxon>Metazoa</taxon>
        <taxon>Chordata</taxon>
        <taxon>Craniata</taxon>
        <taxon>Vertebrata</taxon>
        <taxon>Euteleostomi</taxon>
        <taxon>Actinopterygii</taxon>
        <taxon>Neopterygii</taxon>
        <taxon>Teleostei</taxon>
        <taxon>Clupei</taxon>
        <taxon>Clupeiformes</taxon>
        <taxon>Clupeoidei</taxon>
        <taxon>Clupeidae</taxon>
        <taxon>Alosa</taxon>
    </lineage>
</organism>
<keyword evidence="3" id="KW-0809">Transit peptide</keyword>
<evidence type="ECO:0000256" key="5">
    <source>
        <dbReference type="ARBA" id="ARBA00023128"/>
    </source>
</evidence>
<dbReference type="Proteomes" id="UP000823561">
    <property type="component" value="Chromosome 20"/>
</dbReference>
<dbReference type="GO" id="GO:0003735">
    <property type="term" value="F:structural constituent of ribosome"/>
    <property type="evidence" value="ECO:0007669"/>
    <property type="project" value="InterPro"/>
</dbReference>
<dbReference type="PANTHER" id="PTHR46909:SF1">
    <property type="entry name" value="LARGE RIBOSOMAL SUBUNIT PROTEIN BL36M"/>
    <property type="match status" value="1"/>
</dbReference>
<dbReference type="SUPFAM" id="SSF57840">
    <property type="entry name" value="Ribosomal protein L36"/>
    <property type="match status" value="1"/>
</dbReference>
<evidence type="ECO:0000313" key="9">
    <source>
        <dbReference type="Proteomes" id="UP000823561"/>
    </source>
</evidence>
<dbReference type="PANTHER" id="PTHR46909">
    <property type="entry name" value="39S RIBOSOMAL PROTEIN L36, MITOCHONDRIAL"/>
    <property type="match status" value="1"/>
</dbReference>
<comment type="caution">
    <text evidence="8">The sequence shown here is derived from an EMBL/GenBank/DDBJ whole genome shotgun (WGS) entry which is preliminary data.</text>
</comment>
<dbReference type="HAMAP" id="MF_00251">
    <property type="entry name" value="Ribosomal_bL36"/>
    <property type="match status" value="1"/>
</dbReference>
<comment type="similarity">
    <text evidence="2 7">Belongs to the bacterial ribosomal protein bL36 family.</text>
</comment>
<dbReference type="Pfam" id="PF00444">
    <property type="entry name" value="Ribosomal_L36"/>
    <property type="match status" value="1"/>
</dbReference>
<evidence type="ECO:0000256" key="3">
    <source>
        <dbReference type="ARBA" id="ARBA00022946"/>
    </source>
</evidence>
<protein>
    <recommendedName>
        <fullName evidence="7">Ribosomal protein</fullName>
    </recommendedName>
</protein>
<dbReference type="GO" id="GO:0005762">
    <property type="term" value="C:mitochondrial large ribosomal subunit"/>
    <property type="evidence" value="ECO:0007669"/>
    <property type="project" value="TreeGrafter"/>
</dbReference>
<evidence type="ECO:0000256" key="1">
    <source>
        <dbReference type="ARBA" id="ARBA00004173"/>
    </source>
</evidence>
<evidence type="ECO:0000256" key="7">
    <source>
        <dbReference type="RuleBase" id="RU000570"/>
    </source>
</evidence>
<evidence type="ECO:0000313" key="8">
    <source>
        <dbReference type="EMBL" id="KAG5264805.1"/>
    </source>
</evidence>
<dbReference type="PROSITE" id="PS00828">
    <property type="entry name" value="RIBOSOMAL_L36"/>
    <property type="match status" value="1"/>
</dbReference>
<evidence type="ECO:0000256" key="4">
    <source>
        <dbReference type="ARBA" id="ARBA00022980"/>
    </source>
</evidence>
<keyword evidence="6 7" id="KW-0687">Ribonucleoprotein</keyword>
<keyword evidence="5" id="KW-0496">Mitochondrion</keyword>
<keyword evidence="4 7" id="KW-0689">Ribosomal protein</keyword>
<reference evidence="8" key="1">
    <citation type="submission" date="2020-10" db="EMBL/GenBank/DDBJ databases">
        <title>Chromosome-scale genome assembly of the Allis shad, Alosa alosa.</title>
        <authorList>
            <person name="Margot Z."/>
            <person name="Christophe K."/>
            <person name="Cabau C."/>
            <person name="Louis A."/>
            <person name="Berthelot C."/>
            <person name="Parey E."/>
            <person name="Roest Crollius H."/>
            <person name="Montfort J."/>
            <person name="Robinson-Rechavi M."/>
            <person name="Bucao C."/>
            <person name="Bouchez O."/>
            <person name="Gislard M."/>
            <person name="Lluch J."/>
            <person name="Milhes M."/>
            <person name="Lampietro C."/>
            <person name="Lopez Roques C."/>
            <person name="Donnadieu C."/>
            <person name="Braasch I."/>
            <person name="Desvignes T."/>
            <person name="Postlethwait J."/>
            <person name="Bobe J."/>
            <person name="Guiguen Y."/>
        </authorList>
    </citation>
    <scope>NUCLEOTIDE SEQUENCE</scope>
    <source>
        <strain evidence="8">M-15738</strain>
        <tissue evidence="8">Blood</tissue>
    </source>
</reference>
<comment type="subcellular location">
    <subcellularLocation>
        <location evidence="1">Mitochondrion</location>
    </subcellularLocation>
</comment>
<dbReference type="AlphaFoldDB" id="A0AAV6FQF7"/>
<dbReference type="EMBL" id="JADWDJ010000020">
    <property type="protein sequence ID" value="KAG5264805.1"/>
    <property type="molecule type" value="Genomic_DNA"/>
</dbReference>
<sequence length="119" mass="13495">MTALFLPRLVNSVSHQLTQMARFAALRLPPSLGAHRSFITITSAIPQMKRVVTSTVGVCSRIRTPLLGQCQQLTCVQPVSGMKTKTALKRRCKDCFFVWRRGRLCVYCKTHPRHKQRQG</sequence>
<keyword evidence="9" id="KW-1185">Reference proteome</keyword>
<evidence type="ECO:0000256" key="2">
    <source>
        <dbReference type="ARBA" id="ARBA00007645"/>
    </source>
</evidence>
<dbReference type="InterPro" id="IPR052143">
    <property type="entry name" value="Mitoribosomal_bL36m"/>
</dbReference>
<gene>
    <name evidence="8" type="ORF">AALO_G00258200</name>
</gene>
<dbReference type="InterPro" id="IPR035977">
    <property type="entry name" value="Ribosomal_bL36_sp"/>
</dbReference>
<proteinExistence type="inferred from homology"/>